<evidence type="ECO:0000313" key="4">
    <source>
        <dbReference type="EMBL" id="OBT93149.1"/>
    </source>
</evidence>
<evidence type="ECO:0000256" key="2">
    <source>
        <dbReference type="ARBA" id="ARBA00022829"/>
    </source>
</evidence>
<dbReference type="OrthoDB" id="2746at2759"/>
<dbReference type="InterPro" id="IPR039796">
    <property type="entry name" value="MIP18"/>
</dbReference>
<evidence type="ECO:0000256" key="1">
    <source>
        <dbReference type="ARBA" id="ARBA00010381"/>
    </source>
</evidence>
<keyword evidence="2" id="KW-0159">Chromosome partition</keyword>
<dbReference type="InterPro" id="IPR002744">
    <property type="entry name" value="MIP18-like"/>
</dbReference>
<dbReference type="GeneID" id="28842569"/>
<dbReference type="Gene3D" id="6.10.250.1280">
    <property type="match status" value="1"/>
</dbReference>
<evidence type="ECO:0000313" key="5">
    <source>
        <dbReference type="Proteomes" id="UP000091956"/>
    </source>
</evidence>
<dbReference type="RefSeq" id="XP_018126882.1">
    <property type="nucleotide sequence ID" value="XM_018278599.1"/>
</dbReference>
<dbReference type="Gene3D" id="3.30.300.130">
    <property type="entry name" value="Fe-S cluster assembly (FSCA)"/>
    <property type="match status" value="1"/>
</dbReference>
<feature type="domain" description="MIP18 family-like" evidence="3">
    <location>
        <begin position="69"/>
        <end position="150"/>
    </location>
</feature>
<dbReference type="GO" id="GO:0007059">
    <property type="term" value="P:chromosome segregation"/>
    <property type="evidence" value="ECO:0007669"/>
    <property type="project" value="UniProtKB-KW"/>
</dbReference>
<dbReference type="AlphaFoldDB" id="A0A1B8GBC6"/>
<dbReference type="PANTHER" id="PTHR12377">
    <property type="entry name" value="CYTOSOLIC IRON-SULFUR ASSEMBLY COMPONENT 2B-RELATED"/>
    <property type="match status" value="1"/>
</dbReference>
<keyword evidence="5" id="KW-1185">Reference proteome</keyword>
<reference evidence="4 5" key="1">
    <citation type="submission" date="2016-03" db="EMBL/GenBank/DDBJ databases">
        <title>Comparative genomics of Pseudogymnoascus destructans, the fungus causing white-nose syndrome of bats.</title>
        <authorList>
            <person name="Palmer J.M."/>
            <person name="Drees K.P."/>
            <person name="Foster J.T."/>
            <person name="Lindner D.L."/>
        </authorList>
    </citation>
    <scope>NUCLEOTIDE SEQUENCE [LARGE SCALE GENOMIC DNA]</scope>
    <source>
        <strain evidence="4 5">UAMH 10579</strain>
    </source>
</reference>
<dbReference type="EMBL" id="KV460257">
    <property type="protein sequence ID" value="OBT93149.1"/>
    <property type="molecule type" value="Genomic_DNA"/>
</dbReference>
<reference evidence="5" key="2">
    <citation type="journal article" date="2018" name="Nat. Commun.">
        <title>Extreme sensitivity to ultraviolet light in the fungal pathogen causing white-nose syndrome of bats.</title>
        <authorList>
            <person name="Palmer J.M."/>
            <person name="Drees K.P."/>
            <person name="Foster J.T."/>
            <person name="Lindner D.L."/>
        </authorList>
    </citation>
    <scope>NUCLEOTIDE SEQUENCE [LARGE SCALE GENOMIC DNA]</scope>
    <source>
        <strain evidence="5">UAMH 10579</strain>
    </source>
</reference>
<sequence length="195" mass="21245">MAIENANPTIINVDELPTRRGKPKTLTKDDHSILSLLAPTPNPALQIYLDGEEPLSDAEEELAEEPIDEQEIYDLISTISDPEHPLSLGSLAVVNLADVFITPSSPTPTELVTVTVLITPTITHCSLATVIGLGVRVRLEQALPPRYRVDVRIKPGTHSQDEQVNKQLADKERVAAALENATLLKVLMTMLETCA</sequence>
<accession>A0A1B8GBC6</accession>
<dbReference type="InterPro" id="IPR034904">
    <property type="entry name" value="FSCA_dom_sf"/>
</dbReference>
<protein>
    <recommendedName>
        <fullName evidence="3">MIP18 family-like domain-containing protein</fullName>
    </recommendedName>
</protein>
<dbReference type="GO" id="GO:0051604">
    <property type="term" value="P:protein maturation"/>
    <property type="evidence" value="ECO:0007669"/>
    <property type="project" value="InterPro"/>
</dbReference>
<gene>
    <name evidence="4" type="ORF">VE01_09183</name>
</gene>
<proteinExistence type="inferred from homology"/>
<dbReference type="STRING" id="342668.A0A1B8GBC6"/>
<dbReference type="PANTHER" id="PTHR12377:SF0">
    <property type="entry name" value="CYTOSOLIC IRON-SULFUR ASSEMBLY COMPONENT 2B"/>
    <property type="match status" value="1"/>
</dbReference>
<dbReference type="SUPFAM" id="SSF117916">
    <property type="entry name" value="Fe-S cluster assembly (FSCA) domain-like"/>
    <property type="match status" value="1"/>
</dbReference>
<dbReference type="Proteomes" id="UP000091956">
    <property type="component" value="Unassembled WGS sequence"/>
</dbReference>
<evidence type="ECO:0000259" key="3">
    <source>
        <dbReference type="Pfam" id="PF01883"/>
    </source>
</evidence>
<dbReference type="Pfam" id="PF01883">
    <property type="entry name" value="FeS_assembly_P"/>
    <property type="match status" value="1"/>
</dbReference>
<dbReference type="FunFam" id="3.30.300.130:FF:000007">
    <property type="entry name" value="Cytoplasmic protein required for cell viability"/>
    <property type="match status" value="1"/>
</dbReference>
<name>A0A1B8GBC6_9PEZI</name>
<comment type="similarity">
    <text evidence="1">Belongs to the MIP18 family.</text>
</comment>
<organism evidence="4 5">
    <name type="scientific">Pseudogymnoascus verrucosus</name>
    <dbReference type="NCBI Taxonomy" id="342668"/>
    <lineage>
        <taxon>Eukaryota</taxon>
        <taxon>Fungi</taxon>
        <taxon>Dikarya</taxon>
        <taxon>Ascomycota</taxon>
        <taxon>Pezizomycotina</taxon>
        <taxon>Leotiomycetes</taxon>
        <taxon>Thelebolales</taxon>
        <taxon>Thelebolaceae</taxon>
        <taxon>Pseudogymnoascus</taxon>
    </lineage>
</organism>